<dbReference type="InParanoid" id="A0A7M7M651"/>
<dbReference type="OrthoDB" id="10251692at2759"/>
<sequence>MHKVSVSSSTTKLDRGYLTFSYDRTRGSDYYPFRYTTLDPYDDEDVKRYDGLLHKALLQIFREDCPSSDGEGKRLLCAAEHTDRDRAIEGLVQLEPGLGEIFPKGDKFSLLWIAVLRCYRQSAELLVRSGADVNERCGTKLAPFLSEAMTILHLILQTYPSAWNERFIRLLLEHGADLQARDSHGQTVLHYAVKIGQVKATALLLDAGAELNVADIDGKTALLEAARSSESNELLPLLLEYGADASVRDSDGRNALHHLAMAFQESVDLARALLAKGVSLDDREHRHNQYQPLHYAVLKGKNELVKLFLAYGANVNARSKGEVFPLYLATEYNKPTVLLTLLSRGAKVDLQTSCGRTALHRACASLHASHSKESLKMLLSVGGNLFFEDQAGSMPFDLIREKNIQNPMIRLALKTLALRNDSLQRSIEYKHKMIISPYPRFWKYYNSCVYQIRKLRGTYFIGEYRFIDLLTKCECRMAARMRIFENQGKLKPYEFSDLSSANEADAVARRRDLLEKMCKRTISRLSSFTGKVFGSLNVFSKTRNKGTPKNLQSEDFQRAYRRYVVDVYSSYADDLLEAFDRALHHYQSVPEQEDLINEAVYDTLSWIIVRRMALYIHACEECEFKRIAHESLGFGDEYN</sequence>
<keyword evidence="1" id="KW-0677">Repeat</keyword>
<dbReference type="PANTHER" id="PTHR24198">
    <property type="entry name" value="ANKYRIN REPEAT AND PROTEIN KINASE DOMAIN-CONTAINING PROTEIN"/>
    <property type="match status" value="1"/>
</dbReference>
<feature type="repeat" description="ANK" evidence="3">
    <location>
        <begin position="217"/>
        <end position="250"/>
    </location>
</feature>
<dbReference type="EnsemblMetazoa" id="XM_016981659">
    <property type="protein sequence ID" value="XP_016837148"/>
    <property type="gene ID" value="LOC107980652"/>
</dbReference>
<dbReference type="Pfam" id="PF13637">
    <property type="entry name" value="Ank_4"/>
    <property type="match status" value="1"/>
</dbReference>
<protein>
    <submittedName>
        <fullName evidence="4">Uncharacterized protein</fullName>
    </submittedName>
</protein>
<dbReference type="InterPro" id="IPR036770">
    <property type="entry name" value="Ankyrin_rpt-contain_sf"/>
</dbReference>
<feature type="repeat" description="ANK" evidence="3">
    <location>
        <begin position="184"/>
        <end position="216"/>
    </location>
</feature>
<dbReference type="Gene3D" id="1.25.40.20">
    <property type="entry name" value="Ankyrin repeat-containing domain"/>
    <property type="match status" value="2"/>
</dbReference>
<keyword evidence="5" id="KW-1185">Reference proteome</keyword>
<dbReference type="SMR" id="A0A7M7M651"/>
<keyword evidence="2 3" id="KW-0040">ANK repeat</keyword>
<dbReference type="RefSeq" id="XP_016837148.1">
    <property type="nucleotide sequence ID" value="XM_016981659.2"/>
</dbReference>
<dbReference type="GeneID" id="107980652"/>
<proteinExistence type="predicted"/>
<evidence type="ECO:0000256" key="3">
    <source>
        <dbReference type="PROSITE-ProRule" id="PRU00023"/>
    </source>
</evidence>
<evidence type="ECO:0000256" key="2">
    <source>
        <dbReference type="ARBA" id="ARBA00023043"/>
    </source>
</evidence>
<dbReference type="PROSITE" id="PS50088">
    <property type="entry name" value="ANK_REPEAT"/>
    <property type="match status" value="5"/>
</dbReference>
<dbReference type="SUPFAM" id="SSF48403">
    <property type="entry name" value="Ankyrin repeat"/>
    <property type="match status" value="1"/>
</dbReference>
<evidence type="ECO:0000256" key="1">
    <source>
        <dbReference type="ARBA" id="ARBA00022737"/>
    </source>
</evidence>
<feature type="repeat" description="ANK" evidence="3">
    <location>
        <begin position="147"/>
        <end position="183"/>
    </location>
</feature>
<dbReference type="AlphaFoldDB" id="A0A7M7M651"/>
<name>A0A7M7M651_NASVI</name>
<dbReference type="InterPro" id="IPR002110">
    <property type="entry name" value="Ankyrin_rpt"/>
</dbReference>
<dbReference type="PROSITE" id="PS50297">
    <property type="entry name" value="ANK_REP_REGION"/>
    <property type="match status" value="3"/>
</dbReference>
<dbReference type="SMART" id="SM00248">
    <property type="entry name" value="ANK"/>
    <property type="match status" value="8"/>
</dbReference>
<evidence type="ECO:0000313" key="5">
    <source>
        <dbReference type="Proteomes" id="UP000002358"/>
    </source>
</evidence>
<feature type="repeat" description="ANK" evidence="3">
    <location>
        <begin position="354"/>
        <end position="390"/>
    </location>
</feature>
<dbReference type="Pfam" id="PF12796">
    <property type="entry name" value="Ank_2"/>
    <property type="match status" value="2"/>
</dbReference>
<accession>A0A7M7M651</accession>
<dbReference type="Proteomes" id="UP000002358">
    <property type="component" value="Chromosome 2"/>
</dbReference>
<dbReference type="KEGG" id="nvi:107980652"/>
<dbReference type="PRINTS" id="PR01415">
    <property type="entry name" value="ANKYRIN"/>
</dbReference>
<reference evidence="4" key="1">
    <citation type="submission" date="2021-01" db="UniProtKB">
        <authorList>
            <consortium name="EnsemblMetazoa"/>
        </authorList>
    </citation>
    <scope>IDENTIFICATION</scope>
</reference>
<organism evidence="4 5">
    <name type="scientific">Nasonia vitripennis</name>
    <name type="common">Parasitic wasp</name>
    <dbReference type="NCBI Taxonomy" id="7425"/>
    <lineage>
        <taxon>Eukaryota</taxon>
        <taxon>Metazoa</taxon>
        <taxon>Ecdysozoa</taxon>
        <taxon>Arthropoda</taxon>
        <taxon>Hexapoda</taxon>
        <taxon>Insecta</taxon>
        <taxon>Pterygota</taxon>
        <taxon>Neoptera</taxon>
        <taxon>Endopterygota</taxon>
        <taxon>Hymenoptera</taxon>
        <taxon>Apocrita</taxon>
        <taxon>Proctotrupomorpha</taxon>
        <taxon>Chalcidoidea</taxon>
        <taxon>Pteromalidae</taxon>
        <taxon>Pteromalinae</taxon>
        <taxon>Nasonia</taxon>
    </lineage>
</organism>
<feature type="repeat" description="ANK" evidence="3">
    <location>
        <begin position="288"/>
        <end position="320"/>
    </location>
</feature>
<evidence type="ECO:0000313" key="4">
    <source>
        <dbReference type="EnsemblMetazoa" id="XP_016837148"/>
    </source>
</evidence>
<dbReference type="PANTHER" id="PTHR24198:SF165">
    <property type="entry name" value="ANKYRIN REPEAT-CONTAINING PROTEIN-RELATED"/>
    <property type="match status" value="1"/>
</dbReference>